<accession>A0A6M0RH17</accession>
<dbReference type="EMBL" id="QXHD01000004">
    <property type="protein sequence ID" value="NEZ55536.1"/>
    <property type="molecule type" value="Genomic_DNA"/>
</dbReference>
<evidence type="ECO:0000256" key="1">
    <source>
        <dbReference type="SAM" id="MobiDB-lite"/>
    </source>
</evidence>
<keyword evidence="2" id="KW-0472">Membrane</keyword>
<reference evidence="3 4" key="1">
    <citation type="journal article" date="2020" name="Microb. Ecol.">
        <title>Ecogenomics of the Marine Benthic Filamentous Cyanobacterium Adonisia.</title>
        <authorList>
            <person name="Walter J.M."/>
            <person name="Coutinho F.H."/>
            <person name="Leomil L."/>
            <person name="Hargreaves P.I."/>
            <person name="Campeao M.E."/>
            <person name="Vieira V.V."/>
            <person name="Silva B.S."/>
            <person name="Fistarol G.O."/>
            <person name="Salomon P.S."/>
            <person name="Sawabe T."/>
            <person name="Mino S."/>
            <person name="Hosokawa M."/>
            <person name="Miyashita H."/>
            <person name="Maruyama F."/>
            <person name="van Verk M.C."/>
            <person name="Dutilh B.E."/>
            <person name="Thompson C.C."/>
            <person name="Thompson F.L."/>
        </authorList>
    </citation>
    <scope>NUCLEOTIDE SEQUENCE [LARGE SCALE GENOMIC DNA]</scope>
    <source>
        <strain evidence="3 4">CCMR0081</strain>
    </source>
</reference>
<organism evidence="3 4">
    <name type="scientific">Adonisia turfae CCMR0081</name>
    <dbReference type="NCBI Taxonomy" id="2292702"/>
    <lineage>
        <taxon>Bacteria</taxon>
        <taxon>Bacillati</taxon>
        <taxon>Cyanobacteriota</taxon>
        <taxon>Adonisia</taxon>
        <taxon>Adonisia turfae</taxon>
    </lineage>
</organism>
<keyword evidence="4" id="KW-1185">Reference proteome</keyword>
<dbReference type="AlphaFoldDB" id="A0A6M0RH17"/>
<keyword evidence="2" id="KW-1133">Transmembrane helix</keyword>
<gene>
    <name evidence="3" type="ORF">DXZ20_07585</name>
</gene>
<feature type="compositionally biased region" description="Basic and acidic residues" evidence="1">
    <location>
        <begin position="1"/>
        <end position="14"/>
    </location>
</feature>
<name>A0A6M0RH17_9CYAN</name>
<sequence length="60" mass="7116">MGEAKRRKEQDPKYGKVPQKRPQTNRFKFDPKRITPTEWLIWAVLFGGTAAVFLGTYFWQ</sequence>
<dbReference type="RefSeq" id="WP_006517379.1">
    <property type="nucleotide sequence ID" value="NZ_QXHD01000004.1"/>
</dbReference>
<dbReference type="Proteomes" id="UP000481033">
    <property type="component" value="Unassembled WGS sequence"/>
</dbReference>
<protein>
    <submittedName>
        <fullName evidence="3">Uncharacterized protein</fullName>
    </submittedName>
</protein>
<evidence type="ECO:0000313" key="4">
    <source>
        <dbReference type="Proteomes" id="UP000481033"/>
    </source>
</evidence>
<evidence type="ECO:0000313" key="3">
    <source>
        <dbReference type="EMBL" id="NEZ55536.1"/>
    </source>
</evidence>
<keyword evidence="2" id="KW-0812">Transmembrane</keyword>
<feature type="transmembrane region" description="Helical" evidence="2">
    <location>
        <begin position="39"/>
        <end position="59"/>
    </location>
</feature>
<feature type="region of interest" description="Disordered" evidence="1">
    <location>
        <begin position="1"/>
        <end position="27"/>
    </location>
</feature>
<comment type="caution">
    <text evidence="3">The sequence shown here is derived from an EMBL/GenBank/DDBJ whole genome shotgun (WGS) entry which is preliminary data.</text>
</comment>
<evidence type="ECO:0000256" key="2">
    <source>
        <dbReference type="SAM" id="Phobius"/>
    </source>
</evidence>
<proteinExistence type="predicted"/>